<dbReference type="Proteomes" id="UP001064048">
    <property type="component" value="Chromosome 13"/>
</dbReference>
<evidence type="ECO:0000313" key="1">
    <source>
        <dbReference type="EMBL" id="KAI8421224.1"/>
    </source>
</evidence>
<dbReference type="EMBL" id="CM046113">
    <property type="protein sequence ID" value="KAI8421224.1"/>
    <property type="molecule type" value="Genomic_DNA"/>
</dbReference>
<accession>A0ACC0JAU8</accession>
<evidence type="ECO:0000313" key="2">
    <source>
        <dbReference type="Proteomes" id="UP001064048"/>
    </source>
</evidence>
<proteinExistence type="predicted"/>
<gene>
    <name evidence="1" type="ORF">MSG28_008287</name>
</gene>
<reference evidence="1 2" key="1">
    <citation type="journal article" date="2022" name="Genome Biol. Evol.">
        <title>The Spruce Budworm Genome: Reconstructing the Evolutionary History of Antifreeze Proteins.</title>
        <authorList>
            <person name="Beliveau C."/>
            <person name="Gagne P."/>
            <person name="Picq S."/>
            <person name="Vernygora O."/>
            <person name="Keeling C.I."/>
            <person name="Pinkney K."/>
            <person name="Doucet D."/>
            <person name="Wen F."/>
            <person name="Johnston J.S."/>
            <person name="Maaroufi H."/>
            <person name="Boyle B."/>
            <person name="Laroche J."/>
            <person name="Dewar K."/>
            <person name="Juretic N."/>
            <person name="Blackburn G."/>
            <person name="Nisole A."/>
            <person name="Brunet B."/>
            <person name="Brandao M."/>
            <person name="Lumley L."/>
            <person name="Duan J."/>
            <person name="Quan G."/>
            <person name="Lucarotti C.J."/>
            <person name="Roe A.D."/>
            <person name="Sperling F.A.H."/>
            <person name="Levesque R.C."/>
            <person name="Cusson M."/>
        </authorList>
    </citation>
    <scope>NUCLEOTIDE SEQUENCE [LARGE SCALE GENOMIC DNA]</scope>
    <source>
        <strain evidence="1">Glfc:IPQL:Cfum</strain>
    </source>
</reference>
<name>A0ACC0JAU8_CHOFU</name>
<comment type="caution">
    <text evidence="1">The sequence shown here is derived from an EMBL/GenBank/DDBJ whole genome shotgun (WGS) entry which is preliminary data.</text>
</comment>
<organism evidence="1 2">
    <name type="scientific">Choristoneura fumiferana</name>
    <name type="common">Spruce budworm moth</name>
    <name type="synonym">Archips fumiferana</name>
    <dbReference type="NCBI Taxonomy" id="7141"/>
    <lineage>
        <taxon>Eukaryota</taxon>
        <taxon>Metazoa</taxon>
        <taxon>Ecdysozoa</taxon>
        <taxon>Arthropoda</taxon>
        <taxon>Hexapoda</taxon>
        <taxon>Insecta</taxon>
        <taxon>Pterygota</taxon>
        <taxon>Neoptera</taxon>
        <taxon>Endopterygota</taxon>
        <taxon>Lepidoptera</taxon>
        <taxon>Glossata</taxon>
        <taxon>Ditrysia</taxon>
        <taxon>Tortricoidea</taxon>
        <taxon>Tortricidae</taxon>
        <taxon>Tortricinae</taxon>
        <taxon>Choristoneura</taxon>
    </lineage>
</organism>
<protein>
    <submittedName>
        <fullName evidence="1">Uncharacterized protein</fullName>
    </submittedName>
</protein>
<keyword evidence="2" id="KW-1185">Reference proteome</keyword>
<sequence length="523" mass="55459">MDEPSLSEETMKKTLYINKLKPPTEKIKMEVNLEDALDLAGAGKYQLFHCTLMLATLSAALIEMIGSAFILPAAACDLDLPDSLKGILISMPNIGVILTAPFWGRAADSLGRKPVLLCSAAASGVLGFAASVMPNLVTFALCKLAASLFLSCPSSLGWAYASEMLPQKRRDLALLIMNGFLTTSSTLSPLLAWGILPFDWTQIGIQVHPWRFLTAAYALPLLLVAVWLTQAKESPKFLMTKGKQQEALTVLGHIYARNHGAPVDAYPVTALKKSNGKSDHASEEGSSCELAPIRRSETACALLRPPHLKWLALTGFLMFGLFSLLNGLFLFAPDTINKVMQGSGEEEGTICIIMNQAVNETVSPDCVDSISQDTFIIMAVTTVVYGLAVMAVSLIPISKKTLLVGMYFCVGTNCLLSGLLKNRTVAGIMMSALQITALGIGPLTAYAVQLFPTTLRGTAVGAVLMFGRLGSVVGANAAGALLAAACAAAFYGFAALLFLCAALSLLLPGNRSAPSEVQSEAET</sequence>